<dbReference type="AlphaFoldDB" id="A0A9X1QAK6"/>
<sequence length="313" mass="34680">MIHRFTFLISLFLNICAAYGQVTITNISTPEHIPVAGTKVSLIPPKGFEKAANFAGFQQTQSGSSIMVMSIPGQFEKLSAGLTKEAFLTQGVEISEIETLKLNDMPAAFLTGTQNAHGNVYTKFILCFGKNDESVMINGAFPQNLQEVGKGIKQAILGAYFDADRKVDPFEAIDYEISTTGSKLIFAKNVANSLIYTMDGKVPTELADRTSYILTKSFSKMEIEDKKLYCLNRAKQLYPEIRIDSVGQLSVDGIAGYELLGTANNKKFDQEEKVYMAILFSDNLYYIMIGSSNNDMASNMQNFKSITKSFKRK</sequence>
<name>A0A9X1QAK6_9BACT</name>
<comment type="caution">
    <text evidence="2">The sequence shown here is derived from an EMBL/GenBank/DDBJ whole genome shotgun (WGS) entry which is preliminary data.</text>
</comment>
<feature type="signal peptide" evidence="1">
    <location>
        <begin position="1"/>
        <end position="20"/>
    </location>
</feature>
<evidence type="ECO:0000313" key="3">
    <source>
        <dbReference type="Proteomes" id="UP001139411"/>
    </source>
</evidence>
<protein>
    <recommendedName>
        <fullName evidence="4">DUF1795 domain-containing protein</fullName>
    </recommendedName>
</protein>
<evidence type="ECO:0000256" key="1">
    <source>
        <dbReference type="SAM" id="SignalP"/>
    </source>
</evidence>
<evidence type="ECO:0008006" key="4">
    <source>
        <dbReference type="Google" id="ProtNLM"/>
    </source>
</evidence>
<accession>A0A9X1QAK6</accession>
<keyword evidence="1" id="KW-0732">Signal</keyword>
<reference evidence="2" key="1">
    <citation type="submission" date="2022-01" db="EMBL/GenBank/DDBJ databases">
        <title>Novel species in genus Dyadobacter.</title>
        <authorList>
            <person name="Ma C."/>
        </authorList>
    </citation>
    <scope>NUCLEOTIDE SEQUENCE</scope>
    <source>
        <strain evidence="2">CY357</strain>
    </source>
</reference>
<feature type="chain" id="PRO_5040773484" description="DUF1795 domain-containing protein" evidence="1">
    <location>
        <begin position="21"/>
        <end position="313"/>
    </location>
</feature>
<evidence type="ECO:0000313" key="2">
    <source>
        <dbReference type="EMBL" id="MCF2497930.1"/>
    </source>
</evidence>
<dbReference type="Proteomes" id="UP001139411">
    <property type="component" value="Unassembled WGS sequence"/>
</dbReference>
<proteinExistence type="predicted"/>
<organism evidence="2 3">
    <name type="scientific">Dyadobacter chenhuakuii</name>
    <dbReference type="NCBI Taxonomy" id="2909339"/>
    <lineage>
        <taxon>Bacteria</taxon>
        <taxon>Pseudomonadati</taxon>
        <taxon>Bacteroidota</taxon>
        <taxon>Cytophagia</taxon>
        <taxon>Cytophagales</taxon>
        <taxon>Spirosomataceae</taxon>
        <taxon>Dyadobacter</taxon>
    </lineage>
</organism>
<gene>
    <name evidence="2" type="ORF">L0661_06410</name>
</gene>
<dbReference type="RefSeq" id="WP_235177208.1">
    <property type="nucleotide sequence ID" value="NZ_JAKFFV010000004.1"/>
</dbReference>
<dbReference type="EMBL" id="JAKFFV010000004">
    <property type="protein sequence ID" value="MCF2497930.1"/>
    <property type="molecule type" value="Genomic_DNA"/>
</dbReference>